<organism evidence="3 4">
    <name type="scientific">Cymbomonas tetramitiformis</name>
    <dbReference type="NCBI Taxonomy" id="36881"/>
    <lineage>
        <taxon>Eukaryota</taxon>
        <taxon>Viridiplantae</taxon>
        <taxon>Chlorophyta</taxon>
        <taxon>Pyramimonadophyceae</taxon>
        <taxon>Pyramimonadales</taxon>
        <taxon>Pyramimonadaceae</taxon>
        <taxon>Cymbomonas</taxon>
    </lineage>
</organism>
<keyword evidence="2" id="KW-0732">Signal</keyword>
<dbReference type="AlphaFoldDB" id="A0AAE0BIA4"/>
<gene>
    <name evidence="3" type="ORF">CYMTET_52920</name>
</gene>
<dbReference type="Proteomes" id="UP001190700">
    <property type="component" value="Unassembled WGS sequence"/>
</dbReference>
<sequence length="197" mass="20921">MCNGHYNWRNSGKEIARSLVLIALFTAGCALPTSNEIGQDGGAASAFTATPLSAISRKLLAEVNTVGSDPTEVSEVTEEQEDEESDPEDAEVSAADESKDLSEFDQTAAVDVSVLNETAPPDLCEGRCRPRELCHYGTCVCPVALRGGNCKDPVLKNSCVGHIRGSWTRGAELRELANWTTCALVGSGIKPSMDDCV</sequence>
<feature type="chain" id="PRO_5041951511" description="EGF-like domain-containing protein" evidence="2">
    <location>
        <begin position="31"/>
        <end position="197"/>
    </location>
</feature>
<evidence type="ECO:0000313" key="3">
    <source>
        <dbReference type="EMBL" id="KAK3236972.1"/>
    </source>
</evidence>
<evidence type="ECO:0000256" key="1">
    <source>
        <dbReference type="SAM" id="MobiDB-lite"/>
    </source>
</evidence>
<keyword evidence="4" id="KW-1185">Reference proteome</keyword>
<evidence type="ECO:0000313" key="4">
    <source>
        <dbReference type="Proteomes" id="UP001190700"/>
    </source>
</evidence>
<feature type="compositionally biased region" description="Acidic residues" evidence="1">
    <location>
        <begin position="75"/>
        <end position="91"/>
    </location>
</feature>
<evidence type="ECO:0000256" key="2">
    <source>
        <dbReference type="SAM" id="SignalP"/>
    </source>
</evidence>
<accession>A0AAE0BIA4</accession>
<evidence type="ECO:0008006" key="5">
    <source>
        <dbReference type="Google" id="ProtNLM"/>
    </source>
</evidence>
<protein>
    <recommendedName>
        <fullName evidence="5">EGF-like domain-containing protein</fullName>
    </recommendedName>
</protein>
<proteinExistence type="predicted"/>
<feature type="signal peptide" evidence="2">
    <location>
        <begin position="1"/>
        <end position="30"/>
    </location>
</feature>
<name>A0AAE0BIA4_9CHLO</name>
<feature type="region of interest" description="Disordered" evidence="1">
    <location>
        <begin position="66"/>
        <end position="100"/>
    </location>
</feature>
<comment type="caution">
    <text evidence="3">The sequence shown here is derived from an EMBL/GenBank/DDBJ whole genome shotgun (WGS) entry which is preliminary data.</text>
</comment>
<reference evidence="3 4" key="1">
    <citation type="journal article" date="2015" name="Genome Biol. Evol.">
        <title>Comparative Genomics of a Bacterivorous Green Alga Reveals Evolutionary Causalities and Consequences of Phago-Mixotrophic Mode of Nutrition.</title>
        <authorList>
            <person name="Burns J.A."/>
            <person name="Paasch A."/>
            <person name="Narechania A."/>
            <person name="Kim E."/>
        </authorList>
    </citation>
    <scope>NUCLEOTIDE SEQUENCE [LARGE SCALE GENOMIC DNA]</scope>
    <source>
        <strain evidence="3 4">PLY_AMNH</strain>
    </source>
</reference>
<dbReference type="EMBL" id="LGRX02034747">
    <property type="protein sequence ID" value="KAK3236972.1"/>
    <property type="molecule type" value="Genomic_DNA"/>
</dbReference>